<dbReference type="CDD" id="cd03809">
    <property type="entry name" value="GT4_MtfB-like"/>
    <property type="match status" value="1"/>
</dbReference>
<protein>
    <submittedName>
        <fullName evidence="3">Glycosyltransferase family 4 protein</fullName>
    </submittedName>
</protein>
<dbReference type="Proteomes" id="UP000318521">
    <property type="component" value="Unassembled WGS sequence"/>
</dbReference>
<evidence type="ECO:0000313" key="4">
    <source>
        <dbReference type="Proteomes" id="UP000318521"/>
    </source>
</evidence>
<dbReference type="AlphaFoldDB" id="A0A554A4B6"/>
<keyword evidence="1 3" id="KW-0808">Transferase</keyword>
<dbReference type="PANTHER" id="PTHR46401">
    <property type="entry name" value="GLYCOSYLTRANSFERASE WBBK-RELATED"/>
    <property type="match status" value="1"/>
</dbReference>
<evidence type="ECO:0000313" key="3">
    <source>
        <dbReference type="EMBL" id="TSB48534.1"/>
    </source>
</evidence>
<proteinExistence type="predicted"/>
<keyword evidence="4" id="KW-1185">Reference proteome</keyword>
<dbReference type="GO" id="GO:0009103">
    <property type="term" value="P:lipopolysaccharide biosynthetic process"/>
    <property type="evidence" value="ECO:0007669"/>
    <property type="project" value="TreeGrafter"/>
</dbReference>
<dbReference type="GO" id="GO:0016757">
    <property type="term" value="F:glycosyltransferase activity"/>
    <property type="evidence" value="ECO:0007669"/>
    <property type="project" value="InterPro"/>
</dbReference>
<evidence type="ECO:0000259" key="2">
    <source>
        <dbReference type="Pfam" id="PF00534"/>
    </source>
</evidence>
<reference evidence="3 4" key="1">
    <citation type="submission" date="2019-07" db="EMBL/GenBank/DDBJ databases">
        <authorList>
            <person name="Park Y.J."/>
            <person name="Jeong S.E."/>
            <person name="Jung H.S."/>
        </authorList>
    </citation>
    <scope>NUCLEOTIDE SEQUENCE [LARGE SCALE GENOMIC DNA]</scope>
    <source>
        <strain evidence="4">P16(2019)</strain>
    </source>
</reference>
<dbReference type="SUPFAM" id="SSF53756">
    <property type="entry name" value="UDP-Glycosyltransferase/glycogen phosphorylase"/>
    <property type="match status" value="1"/>
</dbReference>
<dbReference type="InterPro" id="IPR001296">
    <property type="entry name" value="Glyco_trans_1"/>
</dbReference>
<dbReference type="EMBL" id="VLXZ01000001">
    <property type="protein sequence ID" value="TSB48534.1"/>
    <property type="molecule type" value="Genomic_DNA"/>
</dbReference>
<sequence>MIIYINGRFLTQSITGVQRYAIELVKELDQILSEQNVEHEYIILTPKNAVNIGLNKITQKTVGNLKGQFWEQLELPFYSKGCLLINFCNLSPLFKRNQIITIHDCAVFEEFNNLSTLFKLWYQVNYKVFKKRFKKVITVSKFSEKRIQEFNIVTQDKIRVIYEGKEHLEAIEEQPDSLKKYDIESMPFILAVSSMNPTKNFKGIVQALAYLDSTSFNVVIAGGTNPKVFGSSELKFPENVKHIGYVSDAELKQLYKKATGFIYPSLYEGFGLPPLEAMSMGCPVIVSDAASLPEVCEEAALYCNPMDASDIADKILRLTEDSCLREELSIRGIAQSKKFSWREAAFETKKIIESSL</sequence>
<organism evidence="3 4">
    <name type="scientific">Alkalicoccobacillus porphyridii</name>
    <dbReference type="NCBI Taxonomy" id="2597270"/>
    <lineage>
        <taxon>Bacteria</taxon>
        <taxon>Bacillati</taxon>
        <taxon>Bacillota</taxon>
        <taxon>Bacilli</taxon>
        <taxon>Bacillales</taxon>
        <taxon>Bacillaceae</taxon>
        <taxon>Alkalicoccobacillus</taxon>
    </lineage>
</organism>
<dbReference type="PANTHER" id="PTHR46401:SF2">
    <property type="entry name" value="GLYCOSYLTRANSFERASE WBBK-RELATED"/>
    <property type="match status" value="1"/>
</dbReference>
<evidence type="ECO:0000256" key="1">
    <source>
        <dbReference type="ARBA" id="ARBA00022679"/>
    </source>
</evidence>
<dbReference type="Pfam" id="PF00534">
    <property type="entry name" value="Glycos_transf_1"/>
    <property type="match status" value="1"/>
</dbReference>
<name>A0A554A4B6_9BACI</name>
<dbReference type="RefSeq" id="WP_143846878.1">
    <property type="nucleotide sequence ID" value="NZ_VLXZ01000001.1"/>
</dbReference>
<gene>
    <name evidence="3" type="ORF">FN960_02990</name>
</gene>
<dbReference type="Gene3D" id="3.40.50.2000">
    <property type="entry name" value="Glycogen Phosphorylase B"/>
    <property type="match status" value="2"/>
</dbReference>
<dbReference type="OrthoDB" id="9797829at2"/>
<comment type="caution">
    <text evidence="3">The sequence shown here is derived from an EMBL/GenBank/DDBJ whole genome shotgun (WGS) entry which is preliminary data.</text>
</comment>
<accession>A0A554A4B6</accession>
<feature type="domain" description="Glycosyl transferase family 1" evidence="2">
    <location>
        <begin position="179"/>
        <end position="332"/>
    </location>
</feature>